<keyword evidence="3" id="KW-1185">Reference proteome</keyword>
<dbReference type="InterPro" id="IPR015424">
    <property type="entry name" value="PyrdxlP-dep_Trfase"/>
</dbReference>
<protein>
    <submittedName>
        <fullName evidence="2">Predicted pyridoxal phosphate-dependent enzyme apparently</fullName>
    </submittedName>
</protein>
<dbReference type="SUPFAM" id="SSF53383">
    <property type="entry name" value="PLP-dependent transferases"/>
    <property type="match status" value="1"/>
</dbReference>
<accession>A0A284VUK9</accession>
<dbReference type="CDD" id="cd00616">
    <property type="entry name" value="AHBA_syn"/>
    <property type="match status" value="1"/>
</dbReference>
<name>A0A284VUK9_9EURY</name>
<dbReference type="GO" id="GO:0008483">
    <property type="term" value="F:transaminase activity"/>
    <property type="evidence" value="ECO:0007669"/>
    <property type="project" value="TreeGrafter"/>
</dbReference>
<dbReference type="Gene3D" id="3.40.640.10">
    <property type="entry name" value="Type I PLP-dependent aspartate aminotransferase-like (Major domain)"/>
    <property type="match status" value="1"/>
</dbReference>
<dbReference type="Gene3D" id="3.90.1150.10">
    <property type="entry name" value="Aspartate Aminotransferase, domain 1"/>
    <property type="match status" value="1"/>
</dbReference>
<dbReference type="PIRSF" id="PIRSF000390">
    <property type="entry name" value="PLP_StrS"/>
    <property type="match status" value="1"/>
</dbReference>
<dbReference type="GO" id="GO:0000271">
    <property type="term" value="P:polysaccharide biosynthetic process"/>
    <property type="evidence" value="ECO:0007669"/>
    <property type="project" value="TreeGrafter"/>
</dbReference>
<dbReference type="InterPro" id="IPR015422">
    <property type="entry name" value="PyrdxlP-dep_Trfase_small"/>
</dbReference>
<reference evidence="3" key="1">
    <citation type="submission" date="2017-06" db="EMBL/GenBank/DDBJ databases">
        <authorList>
            <person name="Cremers G."/>
        </authorList>
    </citation>
    <scope>NUCLEOTIDE SEQUENCE [LARGE SCALE GENOMIC DNA]</scope>
</reference>
<dbReference type="InterPro" id="IPR015421">
    <property type="entry name" value="PyrdxlP-dep_Trfase_major"/>
</dbReference>
<dbReference type="OrthoDB" id="10355at2157"/>
<sequence length="371" mass="42363">MKQIFMAGPWITEHEIKVVEDAMRNGWYENAYYYVETFQKEFAKYHNRKYGIMTPNCTTAIHLLLTAMGIKDGDEVIVPECTWIATAAPITYLRATPVFCDIEPDSWCLDPKSVEKSITSKTKAIIVVDLYGNMPLMDELIDISKKYNIPLVEDSAEALGSSYKGVKAGKFGIGSVFSFHRTKTITTGEGGMLLLDDDKLYERCMFLRDHGRVKGIPYYNSEVTYKYMPFNVQAALGYAQFQRLDELVAKKREIFKMYKERLSDIEDLQFNAEPEYVFNSVWATGLVFGKSHHMTKKNAMKQNEEMGLPTRPFFYPLSSLPAYPGCEEKYKNKNLIAYDISSRGINLPCALNLTDDQIDAICNGIRKILSR</sequence>
<proteinExistence type="inferred from homology"/>
<dbReference type="RefSeq" id="WP_096207467.1">
    <property type="nucleotide sequence ID" value="NZ_FZMP01000250.1"/>
</dbReference>
<evidence type="ECO:0000256" key="1">
    <source>
        <dbReference type="RuleBase" id="RU004508"/>
    </source>
</evidence>
<dbReference type="InterPro" id="IPR000653">
    <property type="entry name" value="DegT/StrS_aminotransferase"/>
</dbReference>
<comment type="similarity">
    <text evidence="1">Belongs to the DegT/DnrJ/EryC1 family.</text>
</comment>
<evidence type="ECO:0000313" key="2">
    <source>
        <dbReference type="EMBL" id="SNQ62986.1"/>
    </source>
</evidence>
<dbReference type="EMBL" id="FZMP01000250">
    <property type="protein sequence ID" value="SNQ62986.1"/>
    <property type="molecule type" value="Genomic_DNA"/>
</dbReference>
<dbReference type="AlphaFoldDB" id="A0A284VUK9"/>
<dbReference type="GO" id="GO:0030170">
    <property type="term" value="F:pyridoxal phosphate binding"/>
    <property type="evidence" value="ECO:0007669"/>
    <property type="project" value="TreeGrafter"/>
</dbReference>
<dbReference type="PANTHER" id="PTHR30244:SF34">
    <property type="entry name" value="DTDP-4-AMINO-4,6-DIDEOXYGALACTOSE TRANSAMINASE"/>
    <property type="match status" value="1"/>
</dbReference>
<gene>
    <name evidence="2" type="ORF">MNV_990027</name>
</gene>
<keyword evidence="1" id="KW-0663">Pyridoxal phosphate</keyword>
<dbReference type="Pfam" id="PF01041">
    <property type="entry name" value="DegT_DnrJ_EryC1"/>
    <property type="match status" value="1"/>
</dbReference>
<dbReference type="Proteomes" id="UP000218615">
    <property type="component" value="Unassembled WGS sequence"/>
</dbReference>
<evidence type="ECO:0000313" key="3">
    <source>
        <dbReference type="Proteomes" id="UP000218615"/>
    </source>
</evidence>
<dbReference type="PANTHER" id="PTHR30244">
    <property type="entry name" value="TRANSAMINASE"/>
    <property type="match status" value="1"/>
</dbReference>
<organism evidence="2 3">
    <name type="scientific">Candidatus Methanoperedens nitratireducens</name>
    <dbReference type="NCBI Taxonomy" id="1392998"/>
    <lineage>
        <taxon>Archaea</taxon>
        <taxon>Methanobacteriati</taxon>
        <taxon>Methanobacteriota</taxon>
        <taxon>Stenosarchaea group</taxon>
        <taxon>Methanomicrobia</taxon>
        <taxon>Methanosarcinales</taxon>
        <taxon>ANME-2 cluster</taxon>
        <taxon>Candidatus Methanoperedentaceae</taxon>
        <taxon>Candidatus Methanoperedens</taxon>
    </lineage>
</organism>